<protein>
    <submittedName>
        <fullName evidence="2">Transposable element tcb2 transposase</fullName>
    </submittedName>
</protein>
<dbReference type="Gene3D" id="3.30.420.10">
    <property type="entry name" value="Ribonuclease H-like superfamily/Ribonuclease H"/>
    <property type="match status" value="1"/>
</dbReference>
<sequence>MEKRKRETVVELVRAGHGAKAIKAITGYAFSTVYDVVKAFKSPGDVSKKLHDRSGNRKRTPTFLAGLKRSVTTNPGTPMPVLAEKRNVSRATVSRAVKKLNIISYKRSQAHLFTGKMKEVRLRRCKKVLNSLKSGTSPPLKFFSDEKIFTVDRSSNRQNDRWLAKTNKEIPKSFRTKNTASVMDLGVVSTAGDAGEKINIDVYLGVLKEVVKPWMDKRASGDVYNGRYFFQQDSTPTHKAKNTEEHACITSHTNVTSLKGSIKRQASKLPADDVTAACKVH</sequence>
<dbReference type="InterPro" id="IPR009057">
    <property type="entry name" value="Homeodomain-like_sf"/>
</dbReference>
<reference evidence="3" key="1">
    <citation type="submission" date="2021-01" db="EMBL/GenBank/DDBJ databases">
        <title>Caligus Genome Assembly.</title>
        <authorList>
            <person name="Gallardo-Escarate C."/>
        </authorList>
    </citation>
    <scope>NUCLEOTIDE SEQUENCE [LARGE SCALE GENOMIC DNA]</scope>
</reference>
<keyword evidence="3" id="KW-1185">Reference proteome</keyword>
<dbReference type="PANTHER" id="PTHR46068">
    <property type="entry name" value="PROTEIN CBG27172"/>
    <property type="match status" value="1"/>
</dbReference>
<dbReference type="SUPFAM" id="SSF46689">
    <property type="entry name" value="Homeodomain-like"/>
    <property type="match status" value="1"/>
</dbReference>
<dbReference type="InterPro" id="IPR036397">
    <property type="entry name" value="RNaseH_sf"/>
</dbReference>
<dbReference type="EMBL" id="CP045901">
    <property type="protein sequence ID" value="QQP37480.1"/>
    <property type="molecule type" value="Genomic_DNA"/>
</dbReference>
<dbReference type="AlphaFoldDB" id="A0A7T8JXH0"/>
<name>A0A7T8JXH0_CALRO</name>
<dbReference type="GO" id="GO:0005634">
    <property type="term" value="C:nucleus"/>
    <property type="evidence" value="ECO:0007669"/>
    <property type="project" value="UniProtKB-SubCell"/>
</dbReference>
<accession>A0A7T8JXH0</accession>
<dbReference type="Proteomes" id="UP000595437">
    <property type="component" value="Chromosome 12"/>
</dbReference>
<proteinExistence type="predicted"/>
<evidence type="ECO:0000313" key="2">
    <source>
        <dbReference type="EMBL" id="QQP37480.1"/>
    </source>
</evidence>
<dbReference type="GO" id="GO:0003676">
    <property type="term" value="F:nucleic acid binding"/>
    <property type="evidence" value="ECO:0007669"/>
    <property type="project" value="InterPro"/>
</dbReference>
<evidence type="ECO:0000313" key="3">
    <source>
        <dbReference type="Proteomes" id="UP000595437"/>
    </source>
</evidence>
<evidence type="ECO:0000256" key="1">
    <source>
        <dbReference type="ARBA" id="ARBA00004123"/>
    </source>
</evidence>
<dbReference type="PANTHER" id="PTHR46068:SF1">
    <property type="entry name" value="TRANSPOSASE IS30-LIKE HTH DOMAIN-CONTAINING PROTEIN"/>
    <property type="match status" value="1"/>
</dbReference>
<comment type="subcellular location">
    <subcellularLocation>
        <location evidence="1">Nucleus</location>
    </subcellularLocation>
</comment>
<gene>
    <name evidence="2" type="ORF">FKW44_017759</name>
</gene>
<organism evidence="2 3">
    <name type="scientific">Caligus rogercresseyi</name>
    <name type="common">Sea louse</name>
    <dbReference type="NCBI Taxonomy" id="217165"/>
    <lineage>
        <taxon>Eukaryota</taxon>
        <taxon>Metazoa</taxon>
        <taxon>Ecdysozoa</taxon>
        <taxon>Arthropoda</taxon>
        <taxon>Crustacea</taxon>
        <taxon>Multicrustacea</taxon>
        <taxon>Hexanauplia</taxon>
        <taxon>Copepoda</taxon>
        <taxon>Siphonostomatoida</taxon>
        <taxon>Caligidae</taxon>
        <taxon>Caligus</taxon>
    </lineage>
</organism>